<dbReference type="RefSeq" id="WP_068576465.1">
    <property type="nucleotide sequence ID" value="NZ_CP015193.1"/>
</dbReference>
<evidence type="ECO:0000313" key="5">
    <source>
        <dbReference type="Proteomes" id="UP000250189"/>
    </source>
</evidence>
<dbReference type="EMBL" id="CP015193">
    <property type="protein sequence ID" value="ASJ16048.1"/>
    <property type="molecule type" value="Genomic_DNA"/>
</dbReference>
<dbReference type="Proteomes" id="UP000093069">
    <property type="component" value="Chromosome I"/>
</dbReference>
<dbReference type="CDD" id="cd03801">
    <property type="entry name" value="GT4_PimA-like"/>
    <property type="match status" value="1"/>
</dbReference>
<dbReference type="EMBL" id="LN999010">
    <property type="protein sequence ID" value="CUX77296.1"/>
    <property type="molecule type" value="Genomic_DNA"/>
</dbReference>
<keyword evidence="3" id="KW-0328">Glycosyltransferase</keyword>
<dbReference type="Gene3D" id="3.40.50.2000">
    <property type="entry name" value="Glycogen Phosphorylase B"/>
    <property type="match status" value="2"/>
</dbReference>
<feature type="domain" description="Glycosyl transferase family 1" evidence="1">
    <location>
        <begin position="185"/>
        <end position="336"/>
    </location>
</feature>
<dbReference type="GeneID" id="33321431"/>
<dbReference type="STRING" id="54262.CHITON_0517"/>
<reference evidence="4" key="1">
    <citation type="submission" date="2016-01" db="EMBL/GenBank/DDBJ databases">
        <authorList>
            <person name="Vorgias C.E."/>
        </authorList>
    </citation>
    <scope>NUCLEOTIDE SEQUENCE [LARGE SCALE GENOMIC DNA]</scope>
</reference>
<dbReference type="AlphaFoldDB" id="A0A160VSA2"/>
<dbReference type="EC" id="2.4.1.-" evidence="3"/>
<dbReference type="InterPro" id="IPR001296">
    <property type="entry name" value="Glyco_trans_1"/>
</dbReference>
<dbReference type="SUPFAM" id="SSF53756">
    <property type="entry name" value="UDP-Glycosyltransferase/glycogen phosphorylase"/>
    <property type="match status" value="1"/>
</dbReference>
<reference evidence="3" key="2">
    <citation type="submission" date="2016-01" db="EMBL/GenBank/DDBJ databases">
        <authorList>
            <person name="Oliw E.H."/>
        </authorList>
    </citation>
    <scope>NUCLEOTIDE SEQUENCE</scope>
    <source>
        <strain evidence="3">1</strain>
    </source>
</reference>
<evidence type="ECO:0000259" key="1">
    <source>
        <dbReference type="Pfam" id="PF00534"/>
    </source>
</evidence>
<dbReference type="OrthoDB" id="132546at2157"/>
<dbReference type="InterPro" id="IPR050194">
    <property type="entry name" value="Glycosyltransferase_grp1"/>
</dbReference>
<dbReference type="PANTHER" id="PTHR45947:SF3">
    <property type="entry name" value="SULFOQUINOVOSYL TRANSFERASE SQD2"/>
    <property type="match status" value="1"/>
</dbReference>
<reference evidence="2 5" key="3">
    <citation type="submission" date="2016-04" db="EMBL/GenBank/DDBJ databases">
        <title>Complete genome sequence of Thermococcus chitonophagus type strain GC74.</title>
        <authorList>
            <person name="Oger P.M."/>
        </authorList>
    </citation>
    <scope>NUCLEOTIDE SEQUENCE [LARGE SCALE GENOMIC DNA]</scope>
    <source>
        <strain evidence="2 5">GC74</strain>
    </source>
</reference>
<dbReference type="Pfam" id="PF00534">
    <property type="entry name" value="Glycos_transf_1"/>
    <property type="match status" value="1"/>
</dbReference>
<gene>
    <name evidence="2" type="ORF">A3L04_02615</name>
    <name evidence="3" type="ORF">CHITON_0517</name>
</gene>
<dbReference type="Proteomes" id="UP000250189">
    <property type="component" value="Chromosome"/>
</dbReference>
<organism evidence="3 4">
    <name type="scientific">Thermococcus chitonophagus</name>
    <dbReference type="NCBI Taxonomy" id="54262"/>
    <lineage>
        <taxon>Archaea</taxon>
        <taxon>Methanobacteriati</taxon>
        <taxon>Methanobacteriota</taxon>
        <taxon>Thermococci</taxon>
        <taxon>Thermococcales</taxon>
        <taxon>Thermococcaceae</taxon>
        <taxon>Thermococcus</taxon>
    </lineage>
</organism>
<dbReference type="GO" id="GO:0016757">
    <property type="term" value="F:glycosyltransferase activity"/>
    <property type="evidence" value="ECO:0007669"/>
    <property type="project" value="UniProtKB-KW"/>
</dbReference>
<dbReference type="KEGG" id="tch:CHITON_0517"/>
<dbReference type="PANTHER" id="PTHR45947">
    <property type="entry name" value="SULFOQUINOVOSYL TRANSFERASE SQD2"/>
    <property type="match status" value="1"/>
</dbReference>
<protein>
    <submittedName>
        <fullName evidence="3">Glycosyltransferase</fullName>
        <ecNumber evidence="3">2.4.1.-</ecNumber>
    </submittedName>
</protein>
<proteinExistence type="predicted"/>
<evidence type="ECO:0000313" key="4">
    <source>
        <dbReference type="Proteomes" id="UP000093069"/>
    </source>
</evidence>
<evidence type="ECO:0000313" key="2">
    <source>
        <dbReference type="EMBL" id="ASJ16048.1"/>
    </source>
</evidence>
<name>A0A160VSA2_9EURY</name>
<keyword evidence="3" id="KW-0808">Transferase</keyword>
<sequence length="365" mass="41689">MKLTVIHNEIAPYRIPVFEELGKKYQVTVIFGKKKSSKRLWEISSGKNFEYLILRGIRVGDYVINIPTYKLFKRIKDSDVIIIADNVDIYPLVILSTVFAWIAKKPILMWVGHLDTGYISKTRKLKIIDEIIKRVLYSLVDSFVVYSSKSRKFLLRRGVPSSKISTGTTQVYPKMLLMEPIPSRKRDEFTVTSISYFEERKGLKYLIQALCGIPWIRVIIAGSGEYERILKREAGGCNNIEFPGYVTGKEKAELYSISDIFVFPTLHDPWGFVVNEAFYYGVPVITTTEAGASDIVFNGKNGFIVSPGDTKKIRELIFLLFENRKLLKKLSFRAKKIGIKMTDVSLGILTIERGIRKAKLMKVNS</sequence>
<keyword evidence="5" id="KW-1185">Reference proteome</keyword>
<evidence type="ECO:0000313" key="3">
    <source>
        <dbReference type="EMBL" id="CUX77296.1"/>
    </source>
</evidence>
<accession>A0A160VSA2</accession>